<keyword evidence="2" id="KW-1185">Reference proteome</keyword>
<dbReference type="AlphaFoldDB" id="A0A8S4G424"/>
<proteinExistence type="predicted"/>
<evidence type="ECO:0000313" key="1">
    <source>
        <dbReference type="EMBL" id="CAG9135210.1"/>
    </source>
</evidence>
<accession>A0A8S4G424</accession>
<name>A0A8S4G424_PLUXY</name>
<organism evidence="1 2">
    <name type="scientific">Plutella xylostella</name>
    <name type="common">Diamondback moth</name>
    <name type="synonym">Plutella maculipennis</name>
    <dbReference type="NCBI Taxonomy" id="51655"/>
    <lineage>
        <taxon>Eukaryota</taxon>
        <taxon>Metazoa</taxon>
        <taxon>Ecdysozoa</taxon>
        <taxon>Arthropoda</taxon>
        <taxon>Hexapoda</taxon>
        <taxon>Insecta</taxon>
        <taxon>Pterygota</taxon>
        <taxon>Neoptera</taxon>
        <taxon>Endopterygota</taxon>
        <taxon>Lepidoptera</taxon>
        <taxon>Glossata</taxon>
        <taxon>Ditrysia</taxon>
        <taxon>Yponomeutoidea</taxon>
        <taxon>Plutellidae</taxon>
        <taxon>Plutella</taxon>
    </lineage>
</organism>
<reference evidence="1" key="1">
    <citation type="submission" date="2020-11" db="EMBL/GenBank/DDBJ databases">
        <authorList>
            <person name="Whiteford S."/>
        </authorList>
    </citation>
    <scope>NUCLEOTIDE SEQUENCE</scope>
</reference>
<protein>
    <submittedName>
        <fullName evidence="1">(diamondback moth) hypothetical protein</fullName>
    </submittedName>
</protein>
<sequence length="227" mass="25157">MLSIIKVFVGTEQLVCTFAAITAAHVNNMHIKFSQVRNRAMPPPPLPAWPPAPRANLPGPIMIGTLNRGKVHCLPSSALKRNGIQDHLYRSNGAISYVRACWRFPICSDRPLCVTPQRKLRRKKRITSPPPPPPPPRRWKIQFDHKHYRAKSLWRATYLVGFPRGAGGGGGGGVQGAAAMFICRTRPGFRCGFISGRAQDTASWRAGSLIGQVCGREDQERSESWEV</sequence>
<comment type="caution">
    <text evidence="1">The sequence shown here is derived from an EMBL/GenBank/DDBJ whole genome shotgun (WGS) entry which is preliminary data.</text>
</comment>
<evidence type="ECO:0000313" key="2">
    <source>
        <dbReference type="Proteomes" id="UP000653454"/>
    </source>
</evidence>
<gene>
    <name evidence="1" type="ORF">PLXY2_LOCUS13441</name>
</gene>
<dbReference type="EMBL" id="CAJHNJ030000097">
    <property type="protein sequence ID" value="CAG9135210.1"/>
    <property type="molecule type" value="Genomic_DNA"/>
</dbReference>
<dbReference type="Proteomes" id="UP000653454">
    <property type="component" value="Unassembled WGS sequence"/>
</dbReference>